<dbReference type="RefSeq" id="WP_099365992.1">
    <property type="nucleotide sequence ID" value="NZ_JAYLLN010000024.1"/>
</dbReference>
<dbReference type="Proteomes" id="UP001363035">
    <property type="component" value="Unassembled WGS sequence"/>
</dbReference>
<protein>
    <submittedName>
        <fullName evidence="3">Uncharacterized protein</fullName>
    </submittedName>
</protein>
<evidence type="ECO:0000256" key="2">
    <source>
        <dbReference type="SAM" id="Phobius"/>
    </source>
</evidence>
<feature type="transmembrane region" description="Helical" evidence="2">
    <location>
        <begin position="37"/>
        <end position="57"/>
    </location>
</feature>
<name>A0ABU8I7D6_9SPHI</name>
<proteinExistence type="predicted"/>
<keyword evidence="4" id="KW-1185">Reference proteome</keyword>
<keyword evidence="2" id="KW-0812">Transmembrane</keyword>
<dbReference type="EMBL" id="JAYLLN010000024">
    <property type="protein sequence ID" value="MEI5985361.1"/>
    <property type="molecule type" value="Genomic_DNA"/>
</dbReference>
<sequence length="62" mass="6860">MRNEDENNKKVNAADSVDPTEAPEILDKEADDKPAAMNIRTTIIIAVVILAIIYAIYELSTK</sequence>
<accession>A0ABU8I7D6</accession>
<reference evidence="3 4" key="1">
    <citation type="submission" date="2024-01" db="EMBL/GenBank/DDBJ databases">
        <title>Sphingobacterium tenebrionis sp. nov., a novel endophyte isolated from tenebrio molitor intestines.</title>
        <authorList>
            <person name="Zhang C."/>
        </authorList>
    </citation>
    <scope>NUCLEOTIDE SEQUENCE [LARGE SCALE GENOMIC DNA]</scope>
    <source>
        <strain evidence="3 4">PU5-4</strain>
    </source>
</reference>
<evidence type="ECO:0000256" key="1">
    <source>
        <dbReference type="SAM" id="MobiDB-lite"/>
    </source>
</evidence>
<evidence type="ECO:0000313" key="3">
    <source>
        <dbReference type="EMBL" id="MEI5985361.1"/>
    </source>
</evidence>
<organism evidence="3 4">
    <name type="scientific">Sphingobacterium tenebrionis</name>
    <dbReference type="NCBI Taxonomy" id="3111775"/>
    <lineage>
        <taxon>Bacteria</taxon>
        <taxon>Pseudomonadati</taxon>
        <taxon>Bacteroidota</taxon>
        <taxon>Sphingobacteriia</taxon>
        <taxon>Sphingobacteriales</taxon>
        <taxon>Sphingobacteriaceae</taxon>
        <taxon>Sphingobacterium</taxon>
    </lineage>
</organism>
<keyword evidence="2" id="KW-1133">Transmembrane helix</keyword>
<comment type="caution">
    <text evidence="3">The sequence shown here is derived from an EMBL/GenBank/DDBJ whole genome shotgun (WGS) entry which is preliminary data.</text>
</comment>
<evidence type="ECO:0000313" key="4">
    <source>
        <dbReference type="Proteomes" id="UP001363035"/>
    </source>
</evidence>
<gene>
    <name evidence="3" type="ORF">VJ786_10655</name>
</gene>
<keyword evidence="2" id="KW-0472">Membrane</keyword>
<feature type="region of interest" description="Disordered" evidence="1">
    <location>
        <begin position="1"/>
        <end position="31"/>
    </location>
</feature>